<dbReference type="SFLD" id="SFLDF00027">
    <property type="entry name" value="p-type_atpase"/>
    <property type="match status" value="1"/>
</dbReference>
<dbReference type="Proteomes" id="UP000295164">
    <property type="component" value="Unassembled WGS sequence"/>
</dbReference>
<dbReference type="SMART" id="SM00831">
    <property type="entry name" value="Cation_ATPase_N"/>
    <property type="match status" value="1"/>
</dbReference>
<dbReference type="InterPro" id="IPR059000">
    <property type="entry name" value="ATPase_P-type_domA"/>
</dbReference>
<dbReference type="GO" id="GO:0005524">
    <property type="term" value="F:ATP binding"/>
    <property type="evidence" value="ECO:0007669"/>
    <property type="project" value="UniProtKB-KW"/>
</dbReference>
<proteinExistence type="inferred from homology"/>
<dbReference type="GO" id="GO:0005886">
    <property type="term" value="C:plasma membrane"/>
    <property type="evidence" value="ECO:0007669"/>
    <property type="project" value="UniProtKB-SubCell"/>
</dbReference>
<feature type="transmembrane region" description="Helical" evidence="11">
    <location>
        <begin position="55"/>
        <end position="74"/>
    </location>
</feature>
<dbReference type="GO" id="GO:0016887">
    <property type="term" value="F:ATP hydrolysis activity"/>
    <property type="evidence" value="ECO:0007669"/>
    <property type="project" value="InterPro"/>
</dbReference>
<dbReference type="GO" id="GO:0046873">
    <property type="term" value="F:metal ion transmembrane transporter activity"/>
    <property type="evidence" value="ECO:0007669"/>
    <property type="project" value="UniProtKB-ARBA"/>
</dbReference>
<evidence type="ECO:0000256" key="8">
    <source>
        <dbReference type="ARBA" id="ARBA00022967"/>
    </source>
</evidence>
<evidence type="ECO:0000256" key="3">
    <source>
        <dbReference type="ARBA" id="ARBA00022475"/>
    </source>
</evidence>
<feature type="transmembrane region" description="Helical" evidence="11">
    <location>
        <begin position="266"/>
        <end position="292"/>
    </location>
</feature>
<keyword evidence="14" id="KW-1185">Reference proteome</keyword>
<dbReference type="GO" id="GO:0019829">
    <property type="term" value="F:ATPase-coupled monoatomic cation transmembrane transporter activity"/>
    <property type="evidence" value="ECO:0007669"/>
    <property type="project" value="UniProtKB-ARBA"/>
</dbReference>
<feature type="transmembrane region" description="Helical" evidence="11">
    <location>
        <begin position="783"/>
        <end position="806"/>
    </location>
</feature>
<feature type="domain" description="Cation-transporting P-type ATPase N-terminal" evidence="12">
    <location>
        <begin position="2"/>
        <end position="75"/>
    </location>
</feature>
<dbReference type="Pfam" id="PF00690">
    <property type="entry name" value="Cation_ATPase_N"/>
    <property type="match status" value="1"/>
</dbReference>
<dbReference type="SUPFAM" id="SSF81665">
    <property type="entry name" value="Calcium ATPase, transmembrane domain M"/>
    <property type="match status" value="1"/>
</dbReference>
<dbReference type="RefSeq" id="WP_131851360.1">
    <property type="nucleotide sequence ID" value="NZ_SKFH01000007.1"/>
</dbReference>
<dbReference type="SFLD" id="SFLDG00002">
    <property type="entry name" value="C1.7:_P-type_atpase_like"/>
    <property type="match status" value="1"/>
</dbReference>
<dbReference type="InterPro" id="IPR008250">
    <property type="entry name" value="ATPase_P-typ_transduc_dom_A_sf"/>
</dbReference>
<reference evidence="13 14" key="1">
    <citation type="submission" date="2019-03" db="EMBL/GenBank/DDBJ databases">
        <authorList>
            <person name="Kim M.K.M."/>
        </authorList>
    </citation>
    <scope>NUCLEOTIDE SEQUENCE [LARGE SCALE GENOMIC DNA]</scope>
    <source>
        <strain evidence="13 14">17J68-15</strain>
    </source>
</reference>
<dbReference type="GO" id="GO:0015662">
    <property type="term" value="F:P-type ion transporter activity"/>
    <property type="evidence" value="ECO:0007669"/>
    <property type="project" value="UniProtKB-ARBA"/>
</dbReference>
<feature type="transmembrane region" description="Helical" evidence="11">
    <location>
        <begin position="243"/>
        <end position="260"/>
    </location>
</feature>
<dbReference type="InterPro" id="IPR001757">
    <property type="entry name" value="P_typ_ATPase"/>
</dbReference>
<dbReference type="PROSITE" id="PS00154">
    <property type="entry name" value="ATPASE_E1_E2"/>
    <property type="match status" value="1"/>
</dbReference>
<keyword evidence="9 11" id="KW-1133">Transmembrane helix</keyword>
<dbReference type="GO" id="GO:0046872">
    <property type="term" value="F:metal ion binding"/>
    <property type="evidence" value="ECO:0007669"/>
    <property type="project" value="UniProtKB-KW"/>
</dbReference>
<dbReference type="PANTHER" id="PTHR43294">
    <property type="entry name" value="SODIUM/POTASSIUM-TRANSPORTING ATPASE SUBUNIT ALPHA"/>
    <property type="match status" value="1"/>
</dbReference>
<feature type="transmembrane region" description="Helical" evidence="11">
    <location>
        <begin position="80"/>
        <end position="98"/>
    </location>
</feature>
<keyword evidence="3" id="KW-1003">Cell membrane</keyword>
<dbReference type="FunFam" id="2.70.150.10:FF:000016">
    <property type="entry name" value="Calcium-transporting P-type ATPase putative"/>
    <property type="match status" value="1"/>
</dbReference>
<dbReference type="OrthoDB" id="9770315at2"/>
<evidence type="ECO:0000259" key="12">
    <source>
        <dbReference type="SMART" id="SM00831"/>
    </source>
</evidence>
<evidence type="ECO:0000313" key="13">
    <source>
        <dbReference type="EMBL" id="TCZ73341.1"/>
    </source>
</evidence>
<keyword evidence="10 11" id="KW-0472">Membrane</keyword>
<name>A0A4R4E5N0_9BACT</name>
<dbReference type="SFLD" id="SFLDS00003">
    <property type="entry name" value="Haloacid_Dehalogenase"/>
    <property type="match status" value="1"/>
</dbReference>
<dbReference type="Pfam" id="PF00122">
    <property type="entry name" value="E1-E2_ATPase"/>
    <property type="match status" value="1"/>
</dbReference>
<keyword evidence="8" id="KW-1278">Translocase</keyword>
<dbReference type="InterPro" id="IPR044492">
    <property type="entry name" value="P_typ_ATPase_HD_dom"/>
</dbReference>
<dbReference type="Gene3D" id="2.70.150.10">
    <property type="entry name" value="Calcium-transporting ATPase, cytoplasmic transduction domain A"/>
    <property type="match status" value="1"/>
</dbReference>
<feature type="transmembrane region" description="Helical" evidence="11">
    <location>
        <begin position="818"/>
        <end position="837"/>
    </location>
</feature>
<dbReference type="PRINTS" id="PR00119">
    <property type="entry name" value="CATATPASE"/>
</dbReference>
<comment type="caution">
    <text evidence="13">The sequence shown here is derived from an EMBL/GenBank/DDBJ whole genome shotgun (WGS) entry which is preliminary data.</text>
</comment>
<dbReference type="SUPFAM" id="SSF56784">
    <property type="entry name" value="HAD-like"/>
    <property type="match status" value="1"/>
</dbReference>
<evidence type="ECO:0000313" key="14">
    <source>
        <dbReference type="Proteomes" id="UP000295164"/>
    </source>
</evidence>
<accession>A0A4R4E5N0</accession>
<keyword evidence="4 11" id="KW-0812">Transmembrane</keyword>
<dbReference type="PANTHER" id="PTHR43294:SF21">
    <property type="entry name" value="CATION TRANSPORTING ATPASE"/>
    <property type="match status" value="1"/>
</dbReference>
<dbReference type="EMBL" id="SKFH01000007">
    <property type="protein sequence ID" value="TCZ73341.1"/>
    <property type="molecule type" value="Genomic_DNA"/>
</dbReference>
<evidence type="ECO:0000256" key="1">
    <source>
        <dbReference type="ARBA" id="ARBA00004651"/>
    </source>
</evidence>
<evidence type="ECO:0000256" key="7">
    <source>
        <dbReference type="ARBA" id="ARBA00022840"/>
    </source>
</evidence>
<dbReference type="Pfam" id="PF13246">
    <property type="entry name" value="Cation_ATPase"/>
    <property type="match status" value="1"/>
</dbReference>
<dbReference type="InterPro" id="IPR050510">
    <property type="entry name" value="Cation_transp_ATPase_P-type"/>
</dbReference>
<dbReference type="Gene3D" id="1.20.1110.10">
    <property type="entry name" value="Calcium-transporting ATPase, transmembrane domain"/>
    <property type="match status" value="3"/>
</dbReference>
<keyword evidence="7" id="KW-0067">ATP-binding</keyword>
<dbReference type="GO" id="GO:0098662">
    <property type="term" value="P:inorganic cation transmembrane transport"/>
    <property type="evidence" value="ECO:0007669"/>
    <property type="project" value="UniProtKB-ARBA"/>
</dbReference>
<keyword evidence="5" id="KW-0479">Metal-binding</keyword>
<evidence type="ECO:0000256" key="9">
    <source>
        <dbReference type="ARBA" id="ARBA00022989"/>
    </source>
</evidence>
<evidence type="ECO:0000256" key="2">
    <source>
        <dbReference type="ARBA" id="ARBA00005675"/>
    </source>
</evidence>
<dbReference type="InterPro" id="IPR018303">
    <property type="entry name" value="ATPase_P-typ_P_site"/>
</dbReference>
<dbReference type="NCBIfam" id="TIGR01494">
    <property type="entry name" value="ATPase_P-type"/>
    <property type="match status" value="3"/>
</dbReference>
<evidence type="ECO:0000256" key="5">
    <source>
        <dbReference type="ARBA" id="ARBA00022723"/>
    </source>
</evidence>
<evidence type="ECO:0000256" key="6">
    <source>
        <dbReference type="ARBA" id="ARBA00022741"/>
    </source>
</evidence>
<dbReference type="GO" id="GO:0140352">
    <property type="term" value="P:export from cell"/>
    <property type="evidence" value="ECO:0007669"/>
    <property type="project" value="UniProtKB-ARBA"/>
</dbReference>
<dbReference type="FunFam" id="3.40.50.1000:FF:000028">
    <property type="entry name" value="Calcium-transporting P-type ATPase, putative"/>
    <property type="match status" value="1"/>
</dbReference>
<dbReference type="InterPro" id="IPR006068">
    <property type="entry name" value="ATPase_P-typ_cation-transptr_C"/>
</dbReference>
<organism evidence="13 14">
    <name type="scientific">Flaviaesturariibacter aridisoli</name>
    <dbReference type="NCBI Taxonomy" id="2545761"/>
    <lineage>
        <taxon>Bacteria</taxon>
        <taxon>Pseudomonadati</taxon>
        <taxon>Bacteroidota</taxon>
        <taxon>Chitinophagia</taxon>
        <taxon>Chitinophagales</taxon>
        <taxon>Chitinophagaceae</taxon>
        <taxon>Flaviaestuariibacter</taxon>
    </lineage>
</organism>
<dbReference type="InterPro" id="IPR004014">
    <property type="entry name" value="ATPase_P-typ_cation-transptr_N"/>
</dbReference>
<feature type="transmembrane region" description="Helical" evidence="11">
    <location>
        <begin position="717"/>
        <end position="739"/>
    </location>
</feature>
<dbReference type="InterPro" id="IPR036412">
    <property type="entry name" value="HAD-like_sf"/>
</dbReference>
<dbReference type="InterPro" id="IPR023214">
    <property type="entry name" value="HAD_sf"/>
</dbReference>
<sequence length="854" mass="92338">MNWHLLRTEKALEETGSATRGLTRAEAAARLLSGGPNVLLTAKKRSAWKLFLSQFYDFMTLVLVAAAIIAGIAGDRADTLIILSIVVLNALLGFAQQYRAEKAMEALKHLGDPLCTVWREGLAETIPVANLVTGDVVLLDAGNVVPADLRLLEVQSLAVMEAALTGESVPVQKTVRVPEEDTHSLGDRHNMAYRGTQVTSGRGRGLVIATGMNTEIGQIARLLQAPEADTPLQVRMRDFGKKLSYGVLAICAILFVAGLLRGESAAGMLLLAISLAVAAIPEALPALITIALSRGASVLARHQALIRKLTAVETLGSVTYICTDKTGTLTLNRMTVTVTEPAGATQLDGLPLLHAAMALNHSVQFGQEELSGDPTETALVRYVLENAGSDAVRQLAESHPVLQERPFDSERKLMTTVHRSGEHYLVLVKGAVESVAERLAAEGAGGWAERAAAWGADGKRVLAYAYKFIDCLPANPEDWESGLQPAGLVALHDPPRPGIDRSIRACREAGIRPVMITGDHPETAAAIARQIGLLDGLSRVVSGREMEHWDAARFEAEAPLVAVYARVSPAQKLQIVEALQRRNQYVAMTGDGVNDAPSLRKANIGIAMGITGTDVSKEAAHMILLDDNFSTIVGAIREGRRVYDNIRRFVKYIMTCNTAEIWTIFLAPLLGLPIPLLPVHLLWINLITDGLPGLALSAESAERNVMTRPPRPPGESLFAHGSGLHILWVGLLMAALALGTQAIALQHALPHWQTLVFTTLSFAQLGHVWAIRSEEEFIFRKGFFSNHPLTATLALTVGLQLCAVYLPVANKLLHTQPLTLIELSASVAVAALLFHAVELEKWMRRLRRTARHKR</sequence>
<dbReference type="SUPFAM" id="SSF81653">
    <property type="entry name" value="Calcium ATPase, transduction domain A"/>
    <property type="match status" value="1"/>
</dbReference>
<evidence type="ECO:0000256" key="11">
    <source>
        <dbReference type="SAM" id="Phobius"/>
    </source>
</evidence>
<dbReference type="Gene3D" id="3.40.1110.10">
    <property type="entry name" value="Calcium-transporting ATPase, cytoplasmic domain N"/>
    <property type="match status" value="1"/>
</dbReference>
<dbReference type="AlphaFoldDB" id="A0A4R4E5N0"/>
<dbReference type="Gene3D" id="3.40.50.1000">
    <property type="entry name" value="HAD superfamily/HAD-like"/>
    <property type="match status" value="1"/>
</dbReference>
<evidence type="ECO:0000256" key="4">
    <source>
        <dbReference type="ARBA" id="ARBA00022692"/>
    </source>
</evidence>
<comment type="similarity">
    <text evidence="2">Belongs to the cation transport ATPase (P-type) (TC 3.A.3) family. Type IIA subfamily.</text>
</comment>
<evidence type="ECO:0000256" key="10">
    <source>
        <dbReference type="ARBA" id="ARBA00023136"/>
    </source>
</evidence>
<dbReference type="PRINTS" id="PR00120">
    <property type="entry name" value="HATPASE"/>
</dbReference>
<dbReference type="InterPro" id="IPR023299">
    <property type="entry name" value="ATPase_P-typ_cyto_dom_N"/>
</dbReference>
<protein>
    <submittedName>
        <fullName evidence="13">Cation-translocating P-type ATPase</fullName>
    </submittedName>
</protein>
<comment type="subcellular location">
    <subcellularLocation>
        <location evidence="1">Cell membrane</location>
        <topology evidence="1">Multi-pass membrane protein</topology>
    </subcellularLocation>
</comment>
<dbReference type="InterPro" id="IPR023298">
    <property type="entry name" value="ATPase_P-typ_TM_dom_sf"/>
</dbReference>
<dbReference type="Pfam" id="PF00689">
    <property type="entry name" value="Cation_ATPase_C"/>
    <property type="match status" value="1"/>
</dbReference>
<keyword evidence="6" id="KW-0547">Nucleotide-binding</keyword>
<gene>
    <name evidence="13" type="ORF">E0486_06620</name>
</gene>